<proteinExistence type="predicted"/>
<evidence type="ECO:0000313" key="1">
    <source>
        <dbReference type="Proteomes" id="UP000887580"/>
    </source>
</evidence>
<dbReference type="Proteomes" id="UP000887580">
    <property type="component" value="Unplaced"/>
</dbReference>
<organism evidence="1 2">
    <name type="scientific">Panagrolaimus sp. PS1159</name>
    <dbReference type="NCBI Taxonomy" id="55785"/>
    <lineage>
        <taxon>Eukaryota</taxon>
        <taxon>Metazoa</taxon>
        <taxon>Ecdysozoa</taxon>
        <taxon>Nematoda</taxon>
        <taxon>Chromadorea</taxon>
        <taxon>Rhabditida</taxon>
        <taxon>Tylenchina</taxon>
        <taxon>Panagrolaimomorpha</taxon>
        <taxon>Panagrolaimoidea</taxon>
        <taxon>Panagrolaimidae</taxon>
        <taxon>Panagrolaimus</taxon>
    </lineage>
</organism>
<evidence type="ECO:0000313" key="2">
    <source>
        <dbReference type="WBParaSite" id="PS1159_v2.g19583.t1"/>
    </source>
</evidence>
<dbReference type="WBParaSite" id="PS1159_v2.g19583.t1">
    <property type="protein sequence ID" value="PS1159_v2.g19583.t1"/>
    <property type="gene ID" value="PS1159_v2.g19583"/>
</dbReference>
<protein>
    <submittedName>
        <fullName evidence="2">Uncharacterized protein</fullName>
    </submittedName>
</protein>
<sequence length="254" mass="27704">MAKQKTWQNGLIIDPSNRNQNDGTNSDDSDLEDIPSGIGSPSSDSEEQPKDYSQASTSTIPTTPTTTKSMNGTAGGIGGGAPTLPFPTLPPGFPFMPGFFPNPLFSNLSQQPTPETMQFFIQMQRQMLSNPQILANMAALQNFQNPLLQAQQNLNINNNNVKKKIKEEENNCKSQQQQNQQIHEIIASKKKTKISIDDILNLKTSPFKIKEEILTDIGNGTAEDDENAETTEETGTPPRDTSSTEPSNTSSSST</sequence>
<reference evidence="2" key="1">
    <citation type="submission" date="2022-11" db="UniProtKB">
        <authorList>
            <consortium name="WormBaseParasite"/>
        </authorList>
    </citation>
    <scope>IDENTIFICATION</scope>
</reference>
<accession>A0AC35FPN6</accession>
<name>A0AC35FPN6_9BILA</name>